<keyword evidence="3" id="KW-0809">Transit peptide</keyword>
<dbReference type="STRING" id="57577.A0A2K3MRQ5"/>
<evidence type="ECO:0000313" key="4">
    <source>
        <dbReference type="EMBL" id="PNX93485.1"/>
    </source>
</evidence>
<evidence type="ECO:0000256" key="3">
    <source>
        <dbReference type="ARBA" id="ARBA00022946"/>
    </source>
</evidence>
<evidence type="ECO:0000313" key="5">
    <source>
        <dbReference type="Proteomes" id="UP000236291"/>
    </source>
</evidence>
<dbReference type="FunFam" id="1.25.70.10:FF:000026">
    <property type="entry name" value="Mitochondrial transcription termination factor family protein"/>
    <property type="match status" value="1"/>
</dbReference>
<keyword evidence="2" id="KW-0805">Transcription regulation</keyword>
<dbReference type="AlphaFoldDB" id="A0A2K3MRQ5"/>
<dbReference type="GO" id="GO:0003676">
    <property type="term" value="F:nucleic acid binding"/>
    <property type="evidence" value="ECO:0007669"/>
    <property type="project" value="InterPro"/>
</dbReference>
<dbReference type="EMBL" id="ASHM01011551">
    <property type="protein sequence ID" value="PNX93485.1"/>
    <property type="molecule type" value="Genomic_DNA"/>
</dbReference>
<keyword evidence="2" id="KW-0806">Transcription termination</keyword>
<accession>A0A2K3MRQ5</accession>
<reference evidence="4 5" key="1">
    <citation type="journal article" date="2014" name="Am. J. Bot.">
        <title>Genome assembly and annotation for red clover (Trifolium pratense; Fabaceae).</title>
        <authorList>
            <person name="Istvanek J."/>
            <person name="Jaros M."/>
            <person name="Krenek A."/>
            <person name="Repkova J."/>
        </authorList>
    </citation>
    <scope>NUCLEOTIDE SEQUENCE [LARGE SCALE GENOMIC DNA]</scope>
    <source>
        <strain evidence="5">cv. Tatra</strain>
        <tissue evidence="4">Young leaves</tissue>
    </source>
</reference>
<evidence type="ECO:0000256" key="2">
    <source>
        <dbReference type="ARBA" id="ARBA00022472"/>
    </source>
</evidence>
<dbReference type="GO" id="GO:0006353">
    <property type="term" value="P:DNA-templated transcription termination"/>
    <property type="evidence" value="ECO:0007669"/>
    <property type="project" value="UniProtKB-KW"/>
</dbReference>
<keyword evidence="2" id="KW-0804">Transcription</keyword>
<reference evidence="4 5" key="2">
    <citation type="journal article" date="2017" name="Front. Plant Sci.">
        <title>Gene Classification and Mining of Molecular Markers Useful in Red Clover (Trifolium pratense) Breeding.</title>
        <authorList>
            <person name="Istvanek J."/>
            <person name="Dluhosova J."/>
            <person name="Dluhos P."/>
            <person name="Patkova L."/>
            <person name="Nedelnik J."/>
            <person name="Repkova J."/>
        </authorList>
    </citation>
    <scope>NUCLEOTIDE SEQUENCE [LARGE SCALE GENOMIC DNA]</scope>
    <source>
        <strain evidence="5">cv. Tatra</strain>
        <tissue evidence="4">Young leaves</tissue>
    </source>
</reference>
<dbReference type="Gene3D" id="1.25.70.10">
    <property type="entry name" value="Transcription termination factor 3, mitochondrial"/>
    <property type="match status" value="1"/>
</dbReference>
<dbReference type="Pfam" id="PF02536">
    <property type="entry name" value="mTERF"/>
    <property type="match status" value="1"/>
</dbReference>
<proteinExistence type="inferred from homology"/>
<dbReference type="PANTHER" id="PTHR13068:SF223">
    <property type="entry name" value="MITOCHONDRIAL TRANSCRIPTION TERMINATION FACTOR FAMILY PROTEIN"/>
    <property type="match status" value="1"/>
</dbReference>
<gene>
    <name evidence="4" type="ORF">L195_g016639</name>
</gene>
<dbReference type="PANTHER" id="PTHR13068">
    <property type="entry name" value="CGI-12 PROTEIN-RELATED"/>
    <property type="match status" value="1"/>
</dbReference>
<name>A0A2K3MRQ5_TRIPR</name>
<dbReference type="SMART" id="SM00733">
    <property type="entry name" value="Mterf"/>
    <property type="match status" value="6"/>
</dbReference>
<dbReference type="InterPro" id="IPR003690">
    <property type="entry name" value="MTERF"/>
</dbReference>
<organism evidence="4 5">
    <name type="scientific">Trifolium pratense</name>
    <name type="common">Red clover</name>
    <dbReference type="NCBI Taxonomy" id="57577"/>
    <lineage>
        <taxon>Eukaryota</taxon>
        <taxon>Viridiplantae</taxon>
        <taxon>Streptophyta</taxon>
        <taxon>Embryophyta</taxon>
        <taxon>Tracheophyta</taxon>
        <taxon>Spermatophyta</taxon>
        <taxon>Magnoliopsida</taxon>
        <taxon>eudicotyledons</taxon>
        <taxon>Gunneridae</taxon>
        <taxon>Pentapetalae</taxon>
        <taxon>rosids</taxon>
        <taxon>fabids</taxon>
        <taxon>Fabales</taxon>
        <taxon>Fabaceae</taxon>
        <taxon>Papilionoideae</taxon>
        <taxon>50 kb inversion clade</taxon>
        <taxon>NPAAA clade</taxon>
        <taxon>Hologalegina</taxon>
        <taxon>IRL clade</taxon>
        <taxon>Trifolieae</taxon>
        <taxon>Trifolium</taxon>
    </lineage>
</organism>
<dbReference type="Proteomes" id="UP000236291">
    <property type="component" value="Unassembled WGS sequence"/>
</dbReference>
<evidence type="ECO:0000256" key="1">
    <source>
        <dbReference type="ARBA" id="ARBA00007692"/>
    </source>
</evidence>
<comment type="similarity">
    <text evidence="1">Belongs to the mTERF family.</text>
</comment>
<evidence type="ECO:0008006" key="6">
    <source>
        <dbReference type="Google" id="ProtNLM"/>
    </source>
</evidence>
<sequence length="370" mass="42777">MLRFLSNGPNLFQHFSFTQVIIKSLPIFTPATYSTKVPAENEVELQKVSDKWKDTTEVLSKWGCDDDDLTRIFTRCPSLRNSDPSQVQSKLCLLSELGLGSAELVKIINCRPRFFRTRMNVKFNERLDSLMTLFESREMLHKAIARNPSLLCENTYNIESIVAQYEELGVTKKDLVQMLILRPTIISRTSFGDEKIEYISRTGVSKDSKLYKYVVTLIGISRLETIREKVLNFTKFGFSEDEILGLFGKCPHILTLSTDKVQRNMTFVLSTMKLEAEIIFKCPYLLFANMETILKPRALVALKIQDMDSKFKIPSILTALRMSEERFLKLFVKCHDKEIADELMEFYKRTKEVKRLAASSRKFTTRGFPF</sequence>
<dbReference type="InterPro" id="IPR038538">
    <property type="entry name" value="MTERF_sf"/>
</dbReference>
<protein>
    <recommendedName>
        <fullName evidence="6">mTERF protein</fullName>
    </recommendedName>
</protein>
<comment type="caution">
    <text evidence="4">The sequence shown here is derived from an EMBL/GenBank/DDBJ whole genome shotgun (WGS) entry which is preliminary data.</text>
</comment>